<feature type="domain" description="Glycosyltransferase 2-like" evidence="12">
    <location>
        <begin position="47"/>
        <end position="199"/>
    </location>
</feature>
<protein>
    <recommendedName>
        <fullName evidence="4">Glucans biosynthesis glucosyltransferase H</fullName>
    </recommendedName>
</protein>
<evidence type="ECO:0000256" key="6">
    <source>
        <dbReference type="ARBA" id="ARBA00022519"/>
    </source>
</evidence>
<dbReference type="Gene3D" id="3.90.550.10">
    <property type="entry name" value="Spore Coat Polysaccharide Biosynthesis Protein SpsA, Chain A"/>
    <property type="match status" value="1"/>
</dbReference>
<dbReference type="InterPro" id="IPR050321">
    <property type="entry name" value="Glycosyltr_2/OpgH_subfam"/>
</dbReference>
<evidence type="ECO:0000256" key="9">
    <source>
        <dbReference type="ARBA" id="ARBA00022692"/>
    </source>
</evidence>
<reference evidence="13" key="2">
    <citation type="journal article" date="2014" name="ISME J.">
        <title>Microbial stratification in low pH oxic and suboxic macroscopic growths along an acid mine drainage.</title>
        <authorList>
            <person name="Mendez-Garcia C."/>
            <person name="Mesa V."/>
            <person name="Sprenger R.R."/>
            <person name="Richter M."/>
            <person name="Diez M.S."/>
            <person name="Solano J."/>
            <person name="Bargiela R."/>
            <person name="Golyshina O.V."/>
            <person name="Manteca A."/>
            <person name="Ramos J.L."/>
            <person name="Gallego J.R."/>
            <person name="Llorente I."/>
            <person name="Martins Dos Santos V.A."/>
            <person name="Jensen O.N."/>
            <person name="Pelaez A.I."/>
            <person name="Sanchez J."/>
            <person name="Ferrer M."/>
        </authorList>
    </citation>
    <scope>NUCLEOTIDE SEQUENCE</scope>
</reference>
<evidence type="ECO:0000256" key="7">
    <source>
        <dbReference type="ARBA" id="ARBA00022676"/>
    </source>
</evidence>
<keyword evidence="5" id="KW-1003">Cell membrane</keyword>
<keyword evidence="7" id="KW-0328">Glycosyltransferase</keyword>
<dbReference type="GO" id="GO:0005886">
    <property type="term" value="C:plasma membrane"/>
    <property type="evidence" value="ECO:0007669"/>
    <property type="project" value="UniProtKB-SubCell"/>
</dbReference>
<evidence type="ECO:0000256" key="8">
    <source>
        <dbReference type="ARBA" id="ARBA00022679"/>
    </source>
</evidence>
<gene>
    <name evidence="13" type="ORF">B1A_15217</name>
</gene>
<keyword evidence="9" id="KW-0812">Transmembrane</keyword>
<dbReference type="PANTHER" id="PTHR43867">
    <property type="entry name" value="CELLULOSE SYNTHASE CATALYTIC SUBUNIT A [UDP-FORMING]"/>
    <property type="match status" value="1"/>
</dbReference>
<organism evidence="13">
    <name type="scientific">mine drainage metagenome</name>
    <dbReference type="NCBI Taxonomy" id="410659"/>
    <lineage>
        <taxon>unclassified sequences</taxon>
        <taxon>metagenomes</taxon>
        <taxon>ecological metagenomes</taxon>
    </lineage>
</organism>
<keyword evidence="10" id="KW-1133">Transmembrane helix</keyword>
<feature type="non-terminal residue" evidence="13">
    <location>
        <position position="1"/>
    </location>
</feature>
<proteinExistence type="inferred from homology"/>
<keyword evidence="11" id="KW-0472">Membrane</keyword>
<dbReference type="EMBL" id="AUZX01011163">
    <property type="protein sequence ID" value="EQD44121.1"/>
    <property type="molecule type" value="Genomic_DNA"/>
</dbReference>
<evidence type="ECO:0000256" key="1">
    <source>
        <dbReference type="ARBA" id="ARBA00004429"/>
    </source>
</evidence>
<evidence type="ECO:0000256" key="2">
    <source>
        <dbReference type="ARBA" id="ARBA00005001"/>
    </source>
</evidence>
<sequence>SVLFVGSAYSLARQVTALALRKHPFLPRLDVLRTRPRVAILYATMNDVVPECLSAIRQHYPVDVYVLDDSSDPRARATVDSIAPPRRFTILRRGERKGFKAGAVNGWIRQRGSGYDYIVLLDSDSYLPPDWVGEALRFAEDPRNARVAVFQGLINIWNRDTKFVRTLAPMSRVGQFVWEEQLANTLDAVFCYGHNVLIRLSAIT</sequence>
<name>T0Z7Z1_9ZZZZ</name>
<comment type="similarity">
    <text evidence="3">Belongs to the glycosyltransferase 2 family. OpgH subfamily.</text>
</comment>
<evidence type="ECO:0000256" key="11">
    <source>
        <dbReference type="ARBA" id="ARBA00023136"/>
    </source>
</evidence>
<comment type="pathway">
    <text evidence="2">Glycan metabolism; osmoregulated periplasmic glucan (OPG) biosynthesis.</text>
</comment>
<dbReference type="Pfam" id="PF00535">
    <property type="entry name" value="Glycos_transf_2"/>
    <property type="match status" value="1"/>
</dbReference>
<keyword evidence="8" id="KW-0808">Transferase</keyword>
<dbReference type="InterPro" id="IPR001173">
    <property type="entry name" value="Glyco_trans_2-like"/>
</dbReference>
<dbReference type="AlphaFoldDB" id="T0Z7Z1"/>
<reference evidence="13" key="1">
    <citation type="submission" date="2013-08" db="EMBL/GenBank/DDBJ databases">
        <authorList>
            <person name="Mendez C."/>
            <person name="Richter M."/>
            <person name="Ferrer M."/>
            <person name="Sanchez J."/>
        </authorList>
    </citation>
    <scope>NUCLEOTIDE SEQUENCE</scope>
</reference>
<dbReference type="InterPro" id="IPR029044">
    <property type="entry name" value="Nucleotide-diphossugar_trans"/>
</dbReference>
<dbReference type="SUPFAM" id="SSF53448">
    <property type="entry name" value="Nucleotide-diphospho-sugar transferases"/>
    <property type="match status" value="1"/>
</dbReference>
<keyword evidence="6" id="KW-0997">Cell inner membrane</keyword>
<evidence type="ECO:0000313" key="13">
    <source>
        <dbReference type="EMBL" id="EQD44121.1"/>
    </source>
</evidence>
<feature type="non-terminal residue" evidence="13">
    <location>
        <position position="204"/>
    </location>
</feature>
<evidence type="ECO:0000256" key="5">
    <source>
        <dbReference type="ARBA" id="ARBA00022475"/>
    </source>
</evidence>
<evidence type="ECO:0000259" key="12">
    <source>
        <dbReference type="Pfam" id="PF00535"/>
    </source>
</evidence>
<evidence type="ECO:0000256" key="4">
    <source>
        <dbReference type="ARBA" id="ARBA00020585"/>
    </source>
</evidence>
<evidence type="ECO:0000256" key="10">
    <source>
        <dbReference type="ARBA" id="ARBA00022989"/>
    </source>
</evidence>
<accession>T0Z7Z1</accession>
<dbReference type="PANTHER" id="PTHR43867:SF5">
    <property type="entry name" value="GLUCANS BIOSYNTHESIS GLUCOSYLTRANSFERASE H"/>
    <property type="match status" value="1"/>
</dbReference>
<dbReference type="GO" id="GO:0016758">
    <property type="term" value="F:hexosyltransferase activity"/>
    <property type="evidence" value="ECO:0007669"/>
    <property type="project" value="TreeGrafter"/>
</dbReference>
<evidence type="ECO:0000256" key="3">
    <source>
        <dbReference type="ARBA" id="ARBA00009337"/>
    </source>
</evidence>
<comment type="subcellular location">
    <subcellularLocation>
        <location evidence="1">Cell inner membrane</location>
        <topology evidence="1">Multi-pass membrane protein</topology>
    </subcellularLocation>
</comment>
<comment type="caution">
    <text evidence="13">The sequence shown here is derived from an EMBL/GenBank/DDBJ whole genome shotgun (WGS) entry which is preliminary data.</text>
</comment>